<dbReference type="Proteomes" id="UP001284537">
    <property type="component" value="Unassembled WGS sequence"/>
</dbReference>
<gene>
    <name evidence="3" type="ORF">QLH52_15080</name>
</gene>
<evidence type="ECO:0000313" key="4">
    <source>
        <dbReference type="Proteomes" id="UP001284537"/>
    </source>
</evidence>
<feature type="domain" description="CAAX prenyl protease 2/Lysostaphin resistance protein A-like" evidence="2">
    <location>
        <begin position="97"/>
        <end position="186"/>
    </location>
</feature>
<dbReference type="GO" id="GO:0016787">
    <property type="term" value="F:hydrolase activity"/>
    <property type="evidence" value="ECO:0007669"/>
    <property type="project" value="UniProtKB-KW"/>
</dbReference>
<dbReference type="PANTHER" id="PTHR43592">
    <property type="entry name" value="CAAX AMINO TERMINAL PROTEASE"/>
    <property type="match status" value="1"/>
</dbReference>
<protein>
    <submittedName>
        <fullName evidence="3">CPBP family intramembrane glutamic endopeptidase</fullName>
        <ecNumber evidence="3">3.4.-.-</ecNumber>
    </submittedName>
</protein>
<feature type="transmembrane region" description="Helical" evidence="1">
    <location>
        <begin position="173"/>
        <end position="192"/>
    </location>
</feature>
<organism evidence="3 4">
    <name type="scientific">Methylomonas defluvii</name>
    <dbReference type="NCBI Taxonomy" id="3045149"/>
    <lineage>
        <taxon>Bacteria</taxon>
        <taxon>Pseudomonadati</taxon>
        <taxon>Pseudomonadota</taxon>
        <taxon>Gammaproteobacteria</taxon>
        <taxon>Methylococcales</taxon>
        <taxon>Methylococcaceae</taxon>
        <taxon>Methylomonas</taxon>
    </lineage>
</organism>
<feature type="transmembrane region" description="Helical" evidence="1">
    <location>
        <begin position="139"/>
        <end position="161"/>
    </location>
</feature>
<keyword evidence="3" id="KW-0378">Hydrolase</keyword>
<feature type="transmembrane region" description="Helical" evidence="1">
    <location>
        <begin position="14"/>
        <end position="36"/>
    </location>
</feature>
<reference evidence="3 4" key="1">
    <citation type="submission" date="2023-11" db="EMBL/GenBank/DDBJ databases">
        <authorList>
            <person name="Ouyang M.-Y."/>
        </authorList>
    </citation>
    <scope>NUCLEOTIDE SEQUENCE [LARGE SCALE GENOMIC DNA]</scope>
    <source>
        <strain evidence="3 4">OY6</strain>
    </source>
</reference>
<evidence type="ECO:0000256" key="1">
    <source>
        <dbReference type="SAM" id="Phobius"/>
    </source>
</evidence>
<proteinExistence type="predicted"/>
<accession>A0ABU4UGQ9</accession>
<keyword evidence="1" id="KW-0472">Membrane</keyword>
<name>A0ABU4UGQ9_9GAMM</name>
<dbReference type="EC" id="3.4.-.-" evidence="3"/>
<feature type="transmembrane region" description="Helical" evidence="1">
    <location>
        <begin position="42"/>
        <end position="69"/>
    </location>
</feature>
<comment type="caution">
    <text evidence="3">The sequence shown here is derived from an EMBL/GenBank/DDBJ whole genome shotgun (WGS) entry which is preliminary data.</text>
</comment>
<dbReference type="PANTHER" id="PTHR43592:SF15">
    <property type="entry name" value="CAAX AMINO TERMINAL PROTEASE FAMILY PROTEIN"/>
    <property type="match status" value="1"/>
</dbReference>
<dbReference type="Pfam" id="PF02517">
    <property type="entry name" value="Rce1-like"/>
    <property type="match status" value="1"/>
</dbReference>
<keyword evidence="1" id="KW-0812">Transmembrane</keyword>
<keyword evidence="4" id="KW-1185">Reference proteome</keyword>
<evidence type="ECO:0000313" key="3">
    <source>
        <dbReference type="EMBL" id="MDX8128616.1"/>
    </source>
</evidence>
<dbReference type="InterPro" id="IPR003675">
    <property type="entry name" value="Rce1/LyrA-like_dom"/>
</dbReference>
<keyword evidence="1" id="KW-1133">Transmembrane helix</keyword>
<dbReference type="EMBL" id="JAXARY010000014">
    <property type="protein sequence ID" value="MDX8128616.1"/>
    <property type="molecule type" value="Genomic_DNA"/>
</dbReference>
<sequence length="200" mass="22132">MPNIMENQPAASNAFFRIACYFEGSLAVLALALGWLADLDPFASLAFSEAALGIGLFATGPLLVLFFAMQQLSYPPIQKIRELLLETLGARLAYRHWTDLLILAAIAGFAEEALFRGFLQPWLENGWGASVGLWVSNVLFALVHAVTPLYAVLAMLMGLYMGVMLDYGGERNLLVPMVIHAVYDFVAFVVILRDYRNRAR</sequence>
<evidence type="ECO:0000259" key="2">
    <source>
        <dbReference type="Pfam" id="PF02517"/>
    </source>
</evidence>